<dbReference type="CDD" id="cd00067">
    <property type="entry name" value="GAL4"/>
    <property type="match status" value="1"/>
</dbReference>
<keyword evidence="7" id="KW-1185">Reference proteome</keyword>
<dbReference type="SUPFAM" id="SSF57701">
    <property type="entry name" value="Zn2/Cys6 DNA-binding domain"/>
    <property type="match status" value="1"/>
</dbReference>
<reference evidence="7" key="1">
    <citation type="journal article" date="2015" name="Genome Announc.">
        <title>Genome sequence of the AIDS-associated pathogen Penicillium marneffei (ATCC18224) and its near taxonomic relative Talaromyces stipitatus (ATCC10500).</title>
        <authorList>
            <person name="Nierman W.C."/>
            <person name="Fedorova-Abrams N.D."/>
            <person name="Andrianopoulos A."/>
        </authorList>
    </citation>
    <scope>NUCLEOTIDE SEQUENCE [LARGE SCALE GENOMIC DNA]</scope>
    <source>
        <strain evidence="7">ATCC 10500 / CBS 375.48 / QM 6759 / NRRL 1006</strain>
    </source>
</reference>
<dbReference type="GO" id="GO:0000981">
    <property type="term" value="F:DNA-binding transcription factor activity, RNA polymerase II-specific"/>
    <property type="evidence" value="ECO:0007669"/>
    <property type="project" value="InterPro"/>
</dbReference>
<dbReference type="Gene3D" id="4.10.240.10">
    <property type="entry name" value="Zn(2)-C6 fungal-type DNA-binding domain"/>
    <property type="match status" value="1"/>
</dbReference>
<keyword evidence="1" id="KW-0805">Transcription regulation</keyword>
<dbReference type="PROSITE" id="PS00463">
    <property type="entry name" value="ZN2_CY6_FUNGAL_1"/>
    <property type="match status" value="1"/>
</dbReference>
<dbReference type="PROSITE" id="PS50048">
    <property type="entry name" value="ZN2_CY6_FUNGAL_2"/>
    <property type="match status" value="1"/>
</dbReference>
<dbReference type="InterPro" id="IPR053175">
    <property type="entry name" value="DHMBA_Reg_Transcription_Factor"/>
</dbReference>
<evidence type="ECO:0000259" key="5">
    <source>
        <dbReference type="PROSITE" id="PS50048"/>
    </source>
</evidence>
<dbReference type="InterPro" id="IPR001138">
    <property type="entry name" value="Zn2Cys6_DnaBD"/>
</dbReference>
<protein>
    <submittedName>
        <fullName evidence="6">C6 transcription factor, putative</fullName>
    </submittedName>
</protein>
<dbReference type="EMBL" id="EQ962653">
    <property type="protein sequence ID" value="EED22442.1"/>
    <property type="molecule type" value="Genomic_DNA"/>
</dbReference>
<feature type="domain" description="Zn(2)-C6 fungal-type" evidence="5">
    <location>
        <begin position="10"/>
        <end position="38"/>
    </location>
</feature>
<keyword evidence="3" id="KW-0804">Transcription</keyword>
<sequence>MARHGRLSKGCQTCRKRKIKCDQELPTCGQCKKSGWACPRYADVVERMFQHHCKSHDNKQSKKGNSSTDLVLVENPKASPFSVSQMVDNLAMQFFFAEHVFRESGVARGHFEFLPVYTSDSDANKTLSASLKAATLAAYAHKFRYPILVRKSRIYYDLALKSLQVDLLSPAVATKSSTIVTMMLLGTFETLNCENINMLSSTDAHMSGAMKCISLQVGQILKSHHGIQLFLQTSWCRLVTCILRSSPVPEEFIQTRRHAAKFLATDDPAWKLSEIMEKVAKFRAEVKLGTVCKTIDIVGVALGLDQELSVLAENMPFEWRFQRIPAEQDPGRVFDSYYHVYSDLWISCIWNFIRTSRLVLLKEIRRQHCPAPDVVIPVFSTFNCESNYGQLHVIMESLASEICATIPQFCDDLKGRYIEVATTKTDVPTTASVYHLFWPLLNAAQTTSLDNRRDWIINRCRDIGHTTGIQQCFALADFLETQEDIDSWVERQDEEHLSSLNISG</sequence>
<evidence type="ECO:0000313" key="7">
    <source>
        <dbReference type="Proteomes" id="UP000001745"/>
    </source>
</evidence>
<evidence type="ECO:0000256" key="3">
    <source>
        <dbReference type="ARBA" id="ARBA00023163"/>
    </source>
</evidence>
<evidence type="ECO:0000313" key="6">
    <source>
        <dbReference type="EMBL" id="EED22442.1"/>
    </source>
</evidence>
<dbReference type="Pfam" id="PF00172">
    <property type="entry name" value="Zn_clus"/>
    <property type="match status" value="1"/>
</dbReference>
<dbReference type="eggNOG" id="ENOG502SN8Z">
    <property type="taxonomic scope" value="Eukaryota"/>
</dbReference>
<name>B8LZL9_TALSN</name>
<dbReference type="VEuPathDB" id="FungiDB:TSTA_096910"/>
<dbReference type="OMA" id="ARGYNDM"/>
<dbReference type="PhylomeDB" id="B8LZL9"/>
<dbReference type="InParanoid" id="B8LZL9"/>
<dbReference type="STRING" id="441959.B8LZL9"/>
<accession>B8LZL9</accession>
<dbReference type="PANTHER" id="PTHR38791">
    <property type="entry name" value="ZN(II)2CYS6 TRANSCRIPTION FACTOR (EUROFUNG)-RELATED-RELATED"/>
    <property type="match status" value="1"/>
</dbReference>
<gene>
    <name evidence="6" type="ORF">TSTA_096910</name>
</gene>
<dbReference type="SMART" id="SM00066">
    <property type="entry name" value="GAL4"/>
    <property type="match status" value="1"/>
</dbReference>
<keyword evidence="4" id="KW-0539">Nucleus</keyword>
<dbReference type="RefSeq" id="XP_002479405.1">
    <property type="nucleotide sequence ID" value="XM_002479360.1"/>
</dbReference>
<keyword evidence="2" id="KW-0238">DNA-binding</keyword>
<dbReference type="GO" id="GO:0008270">
    <property type="term" value="F:zinc ion binding"/>
    <property type="evidence" value="ECO:0007669"/>
    <property type="project" value="InterPro"/>
</dbReference>
<dbReference type="HOGENOM" id="CLU_013866_5_1_1"/>
<evidence type="ECO:0000256" key="1">
    <source>
        <dbReference type="ARBA" id="ARBA00023015"/>
    </source>
</evidence>
<evidence type="ECO:0000256" key="4">
    <source>
        <dbReference type="ARBA" id="ARBA00023242"/>
    </source>
</evidence>
<dbReference type="InterPro" id="IPR036864">
    <property type="entry name" value="Zn2-C6_fun-type_DNA-bd_sf"/>
</dbReference>
<dbReference type="OrthoDB" id="5429770at2759"/>
<evidence type="ECO:0000256" key="2">
    <source>
        <dbReference type="ARBA" id="ARBA00023125"/>
    </source>
</evidence>
<dbReference type="AlphaFoldDB" id="B8LZL9"/>
<proteinExistence type="predicted"/>
<organism evidence="6 7">
    <name type="scientific">Talaromyces stipitatus (strain ATCC 10500 / CBS 375.48 / QM 6759 / NRRL 1006)</name>
    <name type="common">Penicillium stipitatum</name>
    <dbReference type="NCBI Taxonomy" id="441959"/>
    <lineage>
        <taxon>Eukaryota</taxon>
        <taxon>Fungi</taxon>
        <taxon>Dikarya</taxon>
        <taxon>Ascomycota</taxon>
        <taxon>Pezizomycotina</taxon>
        <taxon>Eurotiomycetes</taxon>
        <taxon>Eurotiomycetidae</taxon>
        <taxon>Eurotiales</taxon>
        <taxon>Trichocomaceae</taxon>
        <taxon>Talaromyces</taxon>
        <taxon>Talaromyces sect. Talaromyces</taxon>
    </lineage>
</organism>
<dbReference type="Proteomes" id="UP000001745">
    <property type="component" value="Unassembled WGS sequence"/>
</dbReference>
<dbReference type="GO" id="GO:0003677">
    <property type="term" value="F:DNA binding"/>
    <property type="evidence" value="ECO:0007669"/>
    <property type="project" value="UniProtKB-KW"/>
</dbReference>
<dbReference type="GeneID" id="8103534"/>